<dbReference type="Proteomes" id="UP000325516">
    <property type="component" value="Chromosome"/>
</dbReference>
<reference evidence="4" key="1">
    <citation type="submission" date="2019-09" db="EMBL/GenBank/DDBJ databases">
        <title>Mumia zhuanghuii sp. nov. isolated from the intestinal contents of plateau pika (Ochotona curzoniae) in the Qinghai-Tibet plateau of China.</title>
        <authorList>
            <person name="Tian Z."/>
        </authorList>
    </citation>
    <scope>NUCLEOTIDE SEQUENCE [LARGE SCALE GENOMIC DNA]</scope>
    <source>
        <strain evidence="4">L-031</strain>
    </source>
</reference>
<feature type="transmembrane region" description="Helical" evidence="1">
    <location>
        <begin position="104"/>
        <end position="122"/>
    </location>
</feature>
<protein>
    <recommendedName>
        <fullName evidence="2">Major facilitator superfamily (MFS) profile domain-containing protein</fullName>
    </recommendedName>
</protein>
<dbReference type="PROSITE" id="PS50850">
    <property type="entry name" value="MFS"/>
    <property type="match status" value="1"/>
</dbReference>
<organism evidence="3 4">
    <name type="scientific">Microbacterium lushaniae</name>
    <dbReference type="NCBI Taxonomy" id="2614639"/>
    <lineage>
        <taxon>Bacteria</taxon>
        <taxon>Bacillati</taxon>
        <taxon>Actinomycetota</taxon>
        <taxon>Actinomycetes</taxon>
        <taxon>Micrococcales</taxon>
        <taxon>Microbacteriaceae</taxon>
        <taxon>Microbacterium</taxon>
    </lineage>
</organism>
<dbReference type="EMBL" id="CP044232">
    <property type="protein sequence ID" value="QEW03987.1"/>
    <property type="molecule type" value="Genomic_DNA"/>
</dbReference>
<evidence type="ECO:0000256" key="1">
    <source>
        <dbReference type="SAM" id="Phobius"/>
    </source>
</evidence>
<dbReference type="InterPro" id="IPR020846">
    <property type="entry name" value="MFS_dom"/>
</dbReference>
<keyword evidence="1" id="KW-1133">Transmembrane helix</keyword>
<feature type="transmembrane region" description="Helical" evidence="1">
    <location>
        <begin position="12"/>
        <end position="39"/>
    </location>
</feature>
<evidence type="ECO:0000313" key="3">
    <source>
        <dbReference type="EMBL" id="QEW03987.1"/>
    </source>
</evidence>
<feature type="transmembrane region" description="Helical" evidence="1">
    <location>
        <begin position="79"/>
        <end position="98"/>
    </location>
</feature>
<feature type="domain" description="Major facilitator superfamily (MFS) profile" evidence="2">
    <location>
        <begin position="1"/>
        <end position="134"/>
    </location>
</feature>
<keyword evidence="4" id="KW-1185">Reference proteome</keyword>
<feature type="transmembrane region" description="Helical" evidence="1">
    <location>
        <begin position="45"/>
        <end position="67"/>
    </location>
</feature>
<evidence type="ECO:0000259" key="2">
    <source>
        <dbReference type="PROSITE" id="PS50850"/>
    </source>
</evidence>
<dbReference type="GO" id="GO:0022857">
    <property type="term" value="F:transmembrane transporter activity"/>
    <property type="evidence" value="ECO:0007669"/>
    <property type="project" value="InterPro"/>
</dbReference>
<keyword evidence="1" id="KW-0812">Transmembrane</keyword>
<name>A0A5J6L6D4_9MICO</name>
<proteinExistence type="predicted"/>
<sequence>MTDSANPRRPVVIWIAVALVYASALGNVAVGILVLLSRYRVATEAVLAVSLLGSGIILAGLLLLAVASGLARGSRLSRALSTGYLGVLVALNATTLVATDSWDAVAVAQVIVQALVALVVWVPPGSRAFAPPPA</sequence>
<dbReference type="KEGG" id="mlz:F6J85_13415"/>
<accession>A0A5J6L6D4</accession>
<evidence type="ECO:0000313" key="4">
    <source>
        <dbReference type="Proteomes" id="UP000325516"/>
    </source>
</evidence>
<dbReference type="AlphaFoldDB" id="A0A5J6L6D4"/>
<gene>
    <name evidence="3" type="ORF">F6J85_13415</name>
</gene>
<keyword evidence="1" id="KW-0472">Membrane</keyword>
<dbReference type="RefSeq" id="WP_150925690.1">
    <property type="nucleotide sequence ID" value="NZ_CP044232.1"/>
</dbReference>